<protein>
    <submittedName>
        <fullName evidence="2">Uncharacterized protein</fullName>
    </submittedName>
</protein>
<evidence type="ECO:0000256" key="1">
    <source>
        <dbReference type="SAM" id="MobiDB-lite"/>
    </source>
</evidence>
<name>A0ABR4BGT0_9LECA</name>
<dbReference type="EMBL" id="JBHFEH010000006">
    <property type="protein sequence ID" value="KAL2057035.1"/>
    <property type="molecule type" value="Genomic_DNA"/>
</dbReference>
<sequence>MAKASTTNKRSRGETELVQPKTKKSKSSRNDQQLSQVEDVPDSDEGPGHSMSVQFLAAAKQSTKRSKAVFAEFSKTVDERKQRLVNLLDERALKLTEENNQLQGSILTILSQDYSTNFEKPTSMPTSLLKHITGTKPTTSTVYNAARSGIALSRELLGHYDRGCQQIASSEGVLRMESGSEGDLQVLQRIISQQGERIKLEVEKLLNGSRKLVKEHPGGDASTGNDNLWSRFAAIQATKEEGKVERNGIEGWAMTATQMQRGVQRMVRYLPEDSE</sequence>
<evidence type="ECO:0000313" key="3">
    <source>
        <dbReference type="Proteomes" id="UP001590951"/>
    </source>
</evidence>
<dbReference type="Proteomes" id="UP001590951">
    <property type="component" value="Unassembled WGS sequence"/>
</dbReference>
<gene>
    <name evidence="2" type="ORF">ABVK25_002774</name>
</gene>
<comment type="caution">
    <text evidence="2">The sequence shown here is derived from an EMBL/GenBank/DDBJ whole genome shotgun (WGS) entry which is preliminary data.</text>
</comment>
<organism evidence="2 3">
    <name type="scientific">Lepraria finkii</name>
    <dbReference type="NCBI Taxonomy" id="1340010"/>
    <lineage>
        <taxon>Eukaryota</taxon>
        <taxon>Fungi</taxon>
        <taxon>Dikarya</taxon>
        <taxon>Ascomycota</taxon>
        <taxon>Pezizomycotina</taxon>
        <taxon>Lecanoromycetes</taxon>
        <taxon>OSLEUM clade</taxon>
        <taxon>Lecanoromycetidae</taxon>
        <taxon>Lecanorales</taxon>
        <taxon>Lecanorineae</taxon>
        <taxon>Stereocaulaceae</taxon>
        <taxon>Lepraria</taxon>
    </lineage>
</organism>
<evidence type="ECO:0000313" key="2">
    <source>
        <dbReference type="EMBL" id="KAL2057035.1"/>
    </source>
</evidence>
<reference evidence="2 3" key="1">
    <citation type="submission" date="2024-09" db="EMBL/GenBank/DDBJ databases">
        <title>Rethinking Asexuality: The Enigmatic Case of Functional Sexual Genes in Lepraria (Stereocaulaceae).</title>
        <authorList>
            <person name="Doellman M."/>
            <person name="Sun Y."/>
            <person name="Barcenas-Pena A."/>
            <person name="Lumbsch H.T."/>
            <person name="Grewe F."/>
        </authorList>
    </citation>
    <scope>NUCLEOTIDE SEQUENCE [LARGE SCALE GENOMIC DNA]</scope>
    <source>
        <strain evidence="2 3">Grewe 0041</strain>
    </source>
</reference>
<feature type="region of interest" description="Disordered" evidence="1">
    <location>
        <begin position="1"/>
        <end position="50"/>
    </location>
</feature>
<keyword evidence="3" id="KW-1185">Reference proteome</keyword>
<accession>A0ABR4BGT0</accession>
<proteinExistence type="predicted"/>